<dbReference type="PATRIC" id="fig|864069.3.peg.7175"/>
<organism evidence="2 3">
    <name type="scientific">Microvirga lotononidis</name>
    <dbReference type="NCBI Taxonomy" id="864069"/>
    <lineage>
        <taxon>Bacteria</taxon>
        <taxon>Pseudomonadati</taxon>
        <taxon>Pseudomonadota</taxon>
        <taxon>Alphaproteobacteria</taxon>
        <taxon>Hyphomicrobiales</taxon>
        <taxon>Methylobacteriaceae</taxon>
        <taxon>Microvirga</taxon>
    </lineage>
</organism>
<dbReference type="Proteomes" id="UP000003947">
    <property type="component" value="Unassembled WGS sequence"/>
</dbReference>
<name>I4YPU2_9HYPH</name>
<dbReference type="HOGENOM" id="CLU_103753_0_0_5"/>
<accession>I4YPU2</accession>
<dbReference type="EMBL" id="JH660647">
    <property type="protein sequence ID" value="EIM25984.1"/>
    <property type="molecule type" value="Genomic_DNA"/>
</dbReference>
<dbReference type="STRING" id="864069.MicloDRAFT_00067140"/>
<dbReference type="RefSeq" id="WP_009764671.1">
    <property type="nucleotide sequence ID" value="NZ_CP141048.1"/>
</dbReference>
<keyword evidence="1" id="KW-0732">Signal</keyword>
<evidence type="ECO:0000256" key="1">
    <source>
        <dbReference type="SAM" id="SignalP"/>
    </source>
</evidence>
<keyword evidence="3" id="KW-1185">Reference proteome</keyword>
<dbReference type="Gene3D" id="2.40.160.20">
    <property type="match status" value="1"/>
</dbReference>
<proteinExistence type="predicted"/>
<dbReference type="AlphaFoldDB" id="I4YPU2"/>
<gene>
    <name evidence="2" type="ORF">MicloDRAFT_00067140</name>
</gene>
<dbReference type="OrthoDB" id="8112769at2"/>
<feature type="signal peptide" evidence="1">
    <location>
        <begin position="1"/>
        <end position="20"/>
    </location>
</feature>
<reference evidence="2 3" key="1">
    <citation type="submission" date="2012-02" db="EMBL/GenBank/DDBJ databases">
        <title>Improved High-Quality Draft sequence of Microvirga sp. WSM3557.</title>
        <authorList>
            <consortium name="US DOE Joint Genome Institute"/>
            <person name="Lucas S."/>
            <person name="Han J."/>
            <person name="Lapidus A."/>
            <person name="Cheng J.-F."/>
            <person name="Goodwin L."/>
            <person name="Pitluck S."/>
            <person name="Peters L."/>
            <person name="Zhang X."/>
            <person name="Detter J.C."/>
            <person name="Han C."/>
            <person name="Tapia R."/>
            <person name="Land M."/>
            <person name="Hauser L."/>
            <person name="Kyrpides N."/>
            <person name="Ivanova N."/>
            <person name="Pagani I."/>
            <person name="Brau L."/>
            <person name="Yates R."/>
            <person name="O'Hara G."/>
            <person name="Rui T."/>
            <person name="Howieson J."/>
            <person name="Reeve W."/>
            <person name="Woyke T."/>
        </authorList>
    </citation>
    <scope>NUCLEOTIDE SEQUENCE [LARGE SCALE GENOMIC DNA]</scope>
    <source>
        <strain evidence="2 3">WSM3557</strain>
    </source>
</reference>
<dbReference type="eggNOG" id="COG2096">
    <property type="taxonomic scope" value="Bacteria"/>
</dbReference>
<evidence type="ECO:0000313" key="3">
    <source>
        <dbReference type="Proteomes" id="UP000003947"/>
    </source>
</evidence>
<dbReference type="InterPro" id="IPR018550">
    <property type="entry name" value="Lipid-A_deacylase-rel"/>
</dbReference>
<evidence type="ECO:0000313" key="2">
    <source>
        <dbReference type="EMBL" id="EIM25984.1"/>
    </source>
</evidence>
<protein>
    <submittedName>
        <fullName evidence="2">Lipid A 3-O-deacylase (PagL)</fullName>
    </submittedName>
</protein>
<feature type="chain" id="PRO_5003697895" evidence="1">
    <location>
        <begin position="21"/>
        <end position="194"/>
    </location>
</feature>
<sequence length="194" mass="20501" precursor="true">MKRLIVLSFVAMAAGCAANAADLTEKSVIPTLPQQVYAPAFLSELRLGLTAQDPTGPESGSVNLTLEALSPKLGSAADPLVNALIPRLHIGGSINLDHDTSFAYAGFTWTFDLTPSIFVEGSFGGAVHDGETDPIEVDREALGCRALFREAAALGFRLSPNWSLMGTIEHLSNAGLCSNNRGMTNFGVKVGYTF</sequence>
<dbReference type="Pfam" id="PF09411">
    <property type="entry name" value="PagL"/>
    <property type="match status" value="1"/>
</dbReference>
<dbReference type="PROSITE" id="PS51257">
    <property type="entry name" value="PROKAR_LIPOPROTEIN"/>
    <property type="match status" value="1"/>
</dbReference>